<dbReference type="AlphaFoldDB" id="A0A382Q372"/>
<gene>
    <name evidence="1" type="ORF">METZ01_LOCUS332730</name>
</gene>
<protein>
    <recommendedName>
        <fullName evidence="2">Toxin-antitoxin system YwqK family antitoxin</fullName>
    </recommendedName>
</protein>
<accession>A0A382Q372</accession>
<proteinExistence type="predicted"/>
<dbReference type="EMBL" id="UINC01111565">
    <property type="protein sequence ID" value="SVC79876.1"/>
    <property type="molecule type" value="Genomic_DNA"/>
</dbReference>
<dbReference type="Pfam" id="PF07661">
    <property type="entry name" value="MORN_2"/>
    <property type="match status" value="3"/>
</dbReference>
<dbReference type="PROSITE" id="PS51257">
    <property type="entry name" value="PROKAR_LIPOPROTEIN"/>
    <property type="match status" value="1"/>
</dbReference>
<organism evidence="1">
    <name type="scientific">marine metagenome</name>
    <dbReference type="NCBI Taxonomy" id="408172"/>
    <lineage>
        <taxon>unclassified sequences</taxon>
        <taxon>metagenomes</taxon>
        <taxon>ecological metagenomes</taxon>
    </lineage>
</organism>
<name>A0A382Q372_9ZZZZ</name>
<dbReference type="InterPro" id="IPR011652">
    <property type="entry name" value="MORN_2"/>
</dbReference>
<reference evidence="1" key="1">
    <citation type="submission" date="2018-05" db="EMBL/GenBank/DDBJ databases">
        <authorList>
            <person name="Lanie J.A."/>
            <person name="Ng W.-L."/>
            <person name="Kazmierczak K.M."/>
            <person name="Andrzejewski T.M."/>
            <person name="Davidsen T.M."/>
            <person name="Wayne K.J."/>
            <person name="Tettelin H."/>
            <person name="Glass J.I."/>
            <person name="Rusch D."/>
            <person name="Podicherti R."/>
            <person name="Tsui H.-C.T."/>
            <person name="Winkler M.E."/>
        </authorList>
    </citation>
    <scope>NUCLEOTIDE SEQUENCE</scope>
</reference>
<evidence type="ECO:0000313" key="1">
    <source>
        <dbReference type="EMBL" id="SVC79876.1"/>
    </source>
</evidence>
<dbReference type="Gene3D" id="2.20.110.10">
    <property type="entry name" value="Histone H3 K4-specific methyltransferase SET7/9 N-terminal domain"/>
    <property type="match status" value="2"/>
</dbReference>
<sequence length="178" mass="21008">MNYKLLFITSLLLTVGCSQEPINIETLVERDGVFYTKDTNEPYSGSVFSLDKNGRNKLESILEDGKMISYKNLEWWDDGQKRYEVIWKDGKKDGLSTFWYENGQKRYEKTYKDGLQDGLETWWYENGQKRSEGTYKDGKLDGLFTLWYENGQKETEVTYEDGEEISEKYWNEDGIVIE</sequence>
<evidence type="ECO:0008006" key="2">
    <source>
        <dbReference type="Google" id="ProtNLM"/>
    </source>
</evidence>
<dbReference type="SUPFAM" id="SSF82185">
    <property type="entry name" value="Histone H3 K4-specific methyltransferase SET7/9 N-terminal domain"/>
    <property type="match status" value="1"/>
</dbReference>